<dbReference type="EMBL" id="GBXM01089467">
    <property type="protein sequence ID" value="JAH19110.1"/>
    <property type="molecule type" value="Transcribed_RNA"/>
</dbReference>
<dbReference type="AlphaFoldDB" id="A0A0E9QS54"/>
<organism evidence="2">
    <name type="scientific">Anguilla anguilla</name>
    <name type="common">European freshwater eel</name>
    <name type="synonym">Muraena anguilla</name>
    <dbReference type="NCBI Taxonomy" id="7936"/>
    <lineage>
        <taxon>Eukaryota</taxon>
        <taxon>Metazoa</taxon>
        <taxon>Chordata</taxon>
        <taxon>Craniata</taxon>
        <taxon>Vertebrata</taxon>
        <taxon>Euteleostomi</taxon>
        <taxon>Actinopterygii</taxon>
        <taxon>Neopterygii</taxon>
        <taxon>Teleostei</taxon>
        <taxon>Anguilliformes</taxon>
        <taxon>Anguillidae</taxon>
        <taxon>Anguilla</taxon>
    </lineage>
</organism>
<name>A0A0E9QS54_ANGAN</name>
<feature type="compositionally biased region" description="Polar residues" evidence="1">
    <location>
        <begin position="35"/>
        <end position="53"/>
    </location>
</feature>
<reference evidence="2" key="1">
    <citation type="submission" date="2014-11" db="EMBL/GenBank/DDBJ databases">
        <authorList>
            <person name="Amaro Gonzalez C."/>
        </authorList>
    </citation>
    <scope>NUCLEOTIDE SEQUENCE</scope>
</reference>
<accession>A0A0E9QS54</accession>
<sequence length="80" mass="8899">MNRTHPRALYSSVGKTIRSSTHEQKADGNLPGQRKIQQPVGQPHSTEGVRKSSQARATELLFQQPVVTIARRHVMSVVNL</sequence>
<protein>
    <submittedName>
        <fullName evidence="2">Uncharacterized protein</fullName>
    </submittedName>
</protein>
<proteinExistence type="predicted"/>
<evidence type="ECO:0000256" key="1">
    <source>
        <dbReference type="SAM" id="MobiDB-lite"/>
    </source>
</evidence>
<reference evidence="2" key="2">
    <citation type="journal article" date="2015" name="Fish Shellfish Immunol.">
        <title>Early steps in the European eel (Anguilla anguilla)-Vibrio vulnificus interaction in the gills: Role of the RtxA13 toxin.</title>
        <authorList>
            <person name="Callol A."/>
            <person name="Pajuelo D."/>
            <person name="Ebbesson L."/>
            <person name="Teles M."/>
            <person name="MacKenzie S."/>
            <person name="Amaro C."/>
        </authorList>
    </citation>
    <scope>NUCLEOTIDE SEQUENCE</scope>
</reference>
<evidence type="ECO:0000313" key="2">
    <source>
        <dbReference type="EMBL" id="JAH19110.1"/>
    </source>
</evidence>
<feature type="region of interest" description="Disordered" evidence="1">
    <location>
        <begin position="1"/>
        <end position="53"/>
    </location>
</feature>